<feature type="transmembrane region" description="Helical" evidence="1">
    <location>
        <begin position="26"/>
        <end position="45"/>
    </location>
</feature>
<keyword evidence="1" id="KW-0472">Membrane</keyword>
<dbReference type="Pfam" id="PF11990">
    <property type="entry name" value="DUF3487"/>
    <property type="match status" value="1"/>
</dbReference>
<dbReference type="NCBIfam" id="TIGR03750">
    <property type="entry name" value="conj_TIGR03750"/>
    <property type="match status" value="1"/>
</dbReference>
<dbReference type="RefSeq" id="WP_189757979.1">
    <property type="nucleotide sequence ID" value="NZ_CAWPOC010000001.1"/>
</dbReference>
<accession>A0ABY9XF17</accession>
<protein>
    <submittedName>
        <fullName evidence="2">TIGR03750 family conjugal transfer protein</fullName>
    </submittedName>
</protein>
<dbReference type="InterPro" id="IPR021877">
    <property type="entry name" value="DUF3487"/>
</dbReference>
<proteinExistence type="predicted"/>
<keyword evidence="1" id="KW-1133">Transmembrane helix</keyword>
<evidence type="ECO:0000256" key="1">
    <source>
        <dbReference type="SAM" id="Phobius"/>
    </source>
</evidence>
<dbReference type="GeneID" id="88856850"/>
<keyword evidence="1" id="KW-0812">Transmembrane</keyword>
<name>A0ABY9XF17_9GAMM</name>
<evidence type="ECO:0000313" key="2">
    <source>
        <dbReference type="EMBL" id="WNH01104.1"/>
    </source>
</evidence>
<feature type="transmembrane region" description="Helical" evidence="1">
    <location>
        <begin position="51"/>
        <end position="72"/>
    </location>
</feature>
<evidence type="ECO:0000313" key="3">
    <source>
        <dbReference type="Proteomes" id="UP001300348"/>
    </source>
</evidence>
<gene>
    <name evidence="2" type="ORF">QL112_014795</name>
</gene>
<dbReference type="EMBL" id="CP133647">
    <property type="protein sequence ID" value="WNH01104.1"/>
    <property type="molecule type" value="Genomic_DNA"/>
</dbReference>
<reference evidence="2 3" key="1">
    <citation type="journal article" date="2023" name="Access Microbiol">
        <title>The genome of a steinernematid-associated Pseudomonas piscis bacterium encodes the biosynthesis of insect toxins.</title>
        <authorList>
            <person name="Awori R.M."/>
            <person name="Hendre P."/>
            <person name="Amugune N.O."/>
        </authorList>
    </citation>
    <scope>NUCLEOTIDE SEQUENCE [LARGE SCALE GENOMIC DNA]</scope>
    <source>
        <strain evidence="2 3">97</strain>
    </source>
</reference>
<sequence length="116" mass="13296">MQTIQFMPDRLNSEPVVYRGLTMPELGLAALFGSVVGFVISLFFVPLVGWVIIPTFILIIPLLVVFFGGRYLTRLKRGKPENYIYRQLALIKRKWGMGDATNLIVHDQAWSLRRTK</sequence>
<organism evidence="2 3">
    <name type="scientific">Xenorhabdus griffiniae</name>
    <dbReference type="NCBI Taxonomy" id="351672"/>
    <lineage>
        <taxon>Bacteria</taxon>
        <taxon>Pseudomonadati</taxon>
        <taxon>Pseudomonadota</taxon>
        <taxon>Gammaproteobacteria</taxon>
        <taxon>Enterobacterales</taxon>
        <taxon>Morganellaceae</taxon>
        <taxon>Xenorhabdus</taxon>
    </lineage>
</organism>
<keyword evidence="3" id="KW-1185">Reference proteome</keyword>
<dbReference type="Proteomes" id="UP001300348">
    <property type="component" value="Chromosome"/>
</dbReference>